<dbReference type="Pfam" id="PF05368">
    <property type="entry name" value="NmrA"/>
    <property type="match status" value="1"/>
</dbReference>
<dbReference type="EMBL" id="KL198039">
    <property type="protein sequence ID" value="KDQ14114.1"/>
    <property type="molecule type" value="Genomic_DNA"/>
</dbReference>
<dbReference type="Gene3D" id="3.40.50.720">
    <property type="entry name" value="NAD(P)-binding Rossmann-like Domain"/>
    <property type="match status" value="1"/>
</dbReference>
<dbReference type="OrthoDB" id="10262413at2759"/>
<keyword evidence="1" id="KW-0812">Transmembrane</keyword>
<protein>
    <recommendedName>
        <fullName evidence="2">NmrA-like domain-containing protein</fullName>
    </recommendedName>
</protein>
<dbReference type="GO" id="GO:0005737">
    <property type="term" value="C:cytoplasm"/>
    <property type="evidence" value="ECO:0007669"/>
    <property type="project" value="TreeGrafter"/>
</dbReference>
<keyword evidence="1" id="KW-1133">Transmembrane helix</keyword>
<dbReference type="AlphaFoldDB" id="A0A067MEX9"/>
<dbReference type="GO" id="GO:0004029">
    <property type="term" value="F:aldehyde dehydrogenase (NAD+) activity"/>
    <property type="evidence" value="ECO:0007669"/>
    <property type="project" value="TreeGrafter"/>
</dbReference>
<feature type="transmembrane region" description="Helical" evidence="1">
    <location>
        <begin position="6"/>
        <end position="22"/>
    </location>
</feature>
<evidence type="ECO:0000313" key="4">
    <source>
        <dbReference type="Proteomes" id="UP000027195"/>
    </source>
</evidence>
<dbReference type="SUPFAM" id="SSF51735">
    <property type="entry name" value="NAD(P)-binding Rossmann-fold domains"/>
    <property type="match status" value="1"/>
</dbReference>
<sequence>MTLSVFFLGATGYIGGAVLLAIKRAHPEFRYTALVRSEKDAAAVQATGVSVITGSMDDRDLIASAAASHDITLNAADSDNLPFALAVLAAQKKRAAAGGHVRPIFLHTSGTSVVSDPPTGKFEEAARKIWNDNNPDDIASIAPGQPHRHVDIELFNAGESGEISTYIIAPSAIYDVAYSNPKSKVSIQIPRLVRTGLKKRQGVIIGEGTNVWSNVNIHDLTELYVLILDHALKENAHPAPPANKFANFFFASADEHAWGDVARLIAKSLHARGLVNSPDPVTIQPAEGYLRPLSNNSRSVSERGRALGWVPRHRSIAEALEDDIDAVLEADGRNYLRNETENT</sequence>
<dbReference type="Proteomes" id="UP000027195">
    <property type="component" value="Unassembled WGS sequence"/>
</dbReference>
<keyword evidence="4" id="KW-1185">Reference proteome</keyword>
<dbReference type="HOGENOM" id="CLU_007383_12_1_1"/>
<evidence type="ECO:0000259" key="2">
    <source>
        <dbReference type="Pfam" id="PF05368"/>
    </source>
</evidence>
<dbReference type="PANTHER" id="PTHR48079:SF6">
    <property type="entry name" value="NAD(P)-BINDING DOMAIN-CONTAINING PROTEIN-RELATED"/>
    <property type="match status" value="1"/>
</dbReference>
<dbReference type="FunCoup" id="A0A067MEX9">
    <property type="interactions" value="28"/>
</dbReference>
<organism evidence="3 4">
    <name type="scientific">Botryobasidium botryosum (strain FD-172 SS1)</name>
    <dbReference type="NCBI Taxonomy" id="930990"/>
    <lineage>
        <taxon>Eukaryota</taxon>
        <taxon>Fungi</taxon>
        <taxon>Dikarya</taxon>
        <taxon>Basidiomycota</taxon>
        <taxon>Agaricomycotina</taxon>
        <taxon>Agaricomycetes</taxon>
        <taxon>Cantharellales</taxon>
        <taxon>Botryobasidiaceae</taxon>
        <taxon>Botryobasidium</taxon>
    </lineage>
</organism>
<gene>
    <name evidence="3" type="ORF">BOTBODRAFT_55572</name>
</gene>
<name>A0A067MEX9_BOTB1</name>
<dbReference type="InParanoid" id="A0A067MEX9"/>
<dbReference type="InterPro" id="IPR008030">
    <property type="entry name" value="NmrA-like"/>
</dbReference>
<feature type="domain" description="NmrA-like" evidence="2">
    <location>
        <begin position="5"/>
        <end position="68"/>
    </location>
</feature>
<dbReference type="PANTHER" id="PTHR48079">
    <property type="entry name" value="PROTEIN YEEZ"/>
    <property type="match status" value="1"/>
</dbReference>
<reference evidence="4" key="1">
    <citation type="journal article" date="2014" name="Proc. Natl. Acad. Sci. U.S.A.">
        <title>Extensive sampling of basidiomycete genomes demonstrates inadequacy of the white-rot/brown-rot paradigm for wood decay fungi.</title>
        <authorList>
            <person name="Riley R."/>
            <person name="Salamov A.A."/>
            <person name="Brown D.W."/>
            <person name="Nagy L.G."/>
            <person name="Floudas D."/>
            <person name="Held B.W."/>
            <person name="Levasseur A."/>
            <person name="Lombard V."/>
            <person name="Morin E."/>
            <person name="Otillar R."/>
            <person name="Lindquist E.A."/>
            <person name="Sun H."/>
            <person name="LaButti K.M."/>
            <person name="Schmutz J."/>
            <person name="Jabbour D."/>
            <person name="Luo H."/>
            <person name="Baker S.E."/>
            <person name="Pisabarro A.G."/>
            <person name="Walton J.D."/>
            <person name="Blanchette R.A."/>
            <person name="Henrissat B."/>
            <person name="Martin F."/>
            <person name="Cullen D."/>
            <person name="Hibbett D.S."/>
            <person name="Grigoriev I.V."/>
        </authorList>
    </citation>
    <scope>NUCLEOTIDE SEQUENCE [LARGE SCALE GENOMIC DNA]</scope>
    <source>
        <strain evidence="4">FD-172 SS1</strain>
    </source>
</reference>
<dbReference type="InterPro" id="IPR051783">
    <property type="entry name" value="NAD(P)-dependent_oxidoreduct"/>
</dbReference>
<dbReference type="STRING" id="930990.A0A067MEX9"/>
<dbReference type="InterPro" id="IPR036291">
    <property type="entry name" value="NAD(P)-bd_dom_sf"/>
</dbReference>
<proteinExistence type="predicted"/>
<accession>A0A067MEX9</accession>
<evidence type="ECO:0000313" key="3">
    <source>
        <dbReference type="EMBL" id="KDQ14114.1"/>
    </source>
</evidence>
<keyword evidence="1" id="KW-0472">Membrane</keyword>
<evidence type="ECO:0000256" key="1">
    <source>
        <dbReference type="SAM" id="Phobius"/>
    </source>
</evidence>